<dbReference type="EnsemblMetazoa" id="SCAU004278-RA">
    <property type="protein sequence ID" value="SCAU004278-PA"/>
    <property type="gene ID" value="SCAU004278"/>
</dbReference>
<dbReference type="InterPro" id="IPR029063">
    <property type="entry name" value="SAM-dependent_MTases_sf"/>
</dbReference>
<dbReference type="InterPro" id="IPR050602">
    <property type="entry name" value="Malonyl-ACP_OMT"/>
</dbReference>
<dbReference type="Gene3D" id="3.40.50.150">
    <property type="entry name" value="Vaccinia Virus protein VP39"/>
    <property type="match status" value="1"/>
</dbReference>
<proteinExistence type="predicted"/>
<dbReference type="GO" id="GO:0032259">
    <property type="term" value="P:methylation"/>
    <property type="evidence" value="ECO:0007669"/>
    <property type="project" value="UniProtKB-KW"/>
</dbReference>
<keyword evidence="1" id="KW-0489">Methyltransferase</keyword>
<dbReference type="GO" id="GO:0008168">
    <property type="term" value="F:methyltransferase activity"/>
    <property type="evidence" value="ECO:0007669"/>
    <property type="project" value="UniProtKB-KW"/>
</dbReference>
<evidence type="ECO:0000313" key="3">
    <source>
        <dbReference type="EnsemblMetazoa" id="SCAU004278-PA"/>
    </source>
</evidence>
<dbReference type="SUPFAM" id="SSF53335">
    <property type="entry name" value="S-adenosyl-L-methionine-dependent methyltransferases"/>
    <property type="match status" value="1"/>
</dbReference>
<evidence type="ECO:0000256" key="1">
    <source>
        <dbReference type="ARBA" id="ARBA00022603"/>
    </source>
</evidence>
<dbReference type="KEGG" id="scac:106089691"/>
<name>A0A1I8P2K3_STOCA</name>
<evidence type="ECO:0000313" key="4">
    <source>
        <dbReference type="Proteomes" id="UP000095300"/>
    </source>
</evidence>
<keyword evidence="2" id="KW-0808">Transferase</keyword>
<evidence type="ECO:0000256" key="2">
    <source>
        <dbReference type="ARBA" id="ARBA00022679"/>
    </source>
</evidence>
<dbReference type="GO" id="GO:0032981">
    <property type="term" value="P:mitochondrial respiratory chain complex I assembly"/>
    <property type="evidence" value="ECO:0007669"/>
    <property type="project" value="TreeGrafter"/>
</dbReference>
<sequence>MLSVLQNNINNVICHGRRNVLRNLTVIKCNFSNQPSHQKIFDRNAKRLQKERAALSPDVELYDYLKEEVGYRLADRVFDIKKEFNTAADLGCNRGFLSRHILAESVKHLTLCDMSPAMLSQATGTPGLEISKREIDEELWDFPEQSLDLVISSLSLHWINDLPGCFGKIIRSLKEDGVFIASMFGGDTLYELRSSLQLAELERKGGIAPHISPFTQIRDVGALLNRAGFTMLTIDTDEIVIGYPTMYELMFDLKGMAENNAAFNRPVHLDRDTMMASSAIYKEMYGNEKGVPATFQIIYFVGWKPGPNQPTPLPRGSGEVSLKDLGKMIENSAKSKKQKTDK</sequence>
<dbReference type="OrthoDB" id="16816at2759"/>
<organism evidence="3 4">
    <name type="scientific">Stomoxys calcitrans</name>
    <name type="common">Stable fly</name>
    <name type="synonym">Conops calcitrans</name>
    <dbReference type="NCBI Taxonomy" id="35570"/>
    <lineage>
        <taxon>Eukaryota</taxon>
        <taxon>Metazoa</taxon>
        <taxon>Ecdysozoa</taxon>
        <taxon>Arthropoda</taxon>
        <taxon>Hexapoda</taxon>
        <taxon>Insecta</taxon>
        <taxon>Pterygota</taxon>
        <taxon>Neoptera</taxon>
        <taxon>Endopterygota</taxon>
        <taxon>Diptera</taxon>
        <taxon>Brachycera</taxon>
        <taxon>Muscomorpha</taxon>
        <taxon>Muscoidea</taxon>
        <taxon>Muscidae</taxon>
        <taxon>Stomoxys</taxon>
    </lineage>
</organism>
<dbReference type="VEuPathDB" id="VectorBase:SCAU004278"/>
<accession>A0A1I8P2K3</accession>
<dbReference type="Pfam" id="PF13489">
    <property type="entry name" value="Methyltransf_23"/>
    <property type="match status" value="1"/>
</dbReference>
<gene>
    <name evidence="3" type="primary">106089691</name>
</gene>
<protein>
    <recommendedName>
        <fullName evidence="5">Methyltransferase type 11 domain-containing protein</fullName>
    </recommendedName>
</protein>
<dbReference type="GO" id="GO:0005739">
    <property type="term" value="C:mitochondrion"/>
    <property type="evidence" value="ECO:0007669"/>
    <property type="project" value="TreeGrafter"/>
</dbReference>
<dbReference type="AlphaFoldDB" id="A0A1I8P2K3"/>
<reference evidence="3" key="1">
    <citation type="submission" date="2020-05" db="UniProtKB">
        <authorList>
            <consortium name="EnsemblMetazoa"/>
        </authorList>
    </citation>
    <scope>IDENTIFICATION</scope>
    <source>
        <strain evidence="3">USDA</strain>
    </source>
</reference>
<dbReference type="PANTHER" id="PTHR13090:SF1">
    <property type="entry name" value="ARGININE-HYDROXYLASE NDUFAF5, MITOCHONDRIAL"/>
    <property type="match status" value="1"/>
</dbReference>
<dbReference type="Proteomes" id="UP000095300">
    <property type="component" value="Unassembled WGS sequence"/>
</dbReference>
<evidence type="ECO:0008006" key="5">
    <source>
        <dbReference type="Google" id="ProtNLM"/>
    </source>
</evidence>
<dbReference type="CDD" id="cd02440">
    <property type="entry name" value="AdoMet_MTases"/>
    <property type="match status" value="1"/>
</dbReference>
<dbReference type="STRING" id="35570.A0A1I8P2K3"/>
<keyword evidence="4" id="KW-1185">Reference proteome</keyword>
<dbReference type="PANTHER" id="PTHR13090">
    <property type="entry name" value="ARGININE-HYDROXYLASE NDUFAF5, MITOCHONDRIAL"/>
    <property type="match status" value="1"/>
</dbReference>